<dbReference type="Gene3D" id="2.160.20.10">
    <property type="entry name" value="Single-stranded right-handed beta-helix, Pectin lyase-like"/>
    <property type="match status" value="1"/>
</dbReference>
<dbReference type="InterPro" id="IPR012334">
    <property type="entry name" value="Pectin_lyas_fold"/>
</dbReference>
<dbReference type="AlphaFoldDB" id="U2QGD5"/>
<dbReference type="Proteomes" id="UP000016648">
    <property type="component" value="Unassembled WGS sequence"/>
</dbReference>
<evidence type="ECO:0000313" key="2">
    <source>
        <dbReference type="EMBL" id="ERK40393.1"/>
    </source>
</evidence>
<sequence>MEIIKNQEFGGERPLFGITDTRLEGITIVDGESGVKCCKRLECDNSKFYGKYPWWHVDGSVITNCYFAPESRSAIWYSDNMVMKDCVIDGPKFFREMKNLELENVKITDADETFWKVDGLKLKNVELHEGTYPFMFSRNIYVDGLVSDAKYVFQYCENVEVHHAKITTKDSFWECENVTVYDSELDGEYLAWHSKNVKLVRCHISGEQPLCYLDGITLEDCTFDAACDRAFEDSRNIDATIKGVITEIKNPISGRIVADAVGRVTYDAYAKGHDCEIVSRDNSLLRPSQQPTPTLPKGGRTNG</sequence>
<accession>U2QGD5</accession>
<dbReference type="SUPFAM" id="SSF51126">
    <property type="entry name" value="Pectin lyase-like"/>
    <property type="match status" value="1"/>
</dbReference>
<evidence type="ECO:0000256" key="1">
    <source>
        <dbReference type="SAM" id="MobiDB-lite"/>
    </source>
</evidence>
<dbReference type="PATRIC" id="fig|1115809.3.peg.191"/>
<evidence type="ECO:0000313" key="3">
    <source>
        <dbReference type="Proteomes" id="UP000016648"/>
    </source>
</evidence>
<dbReference type="EMBL" id="AWEY01000006">
    <property type="protein sequence ID" value="ERK40393.1"/>
    <property type="molecule type" value="Genomic_DNA"/>
</dbReference>
<reference evidence="2 3" key="1">
    <citation type="submission" date="2013-08" db="EMBL/GenBank/DDBJ databases">
        <authorList>
            <person name="Durkin A.S."/>
            <person name="Haft D.R."/>
            <person name="McCorrison J."/>
            <person name="Torralba M."/>
            <person name="Gillis M."/>
            <person name="Haft D.H."/>
            <person name="Methe B."/>
            <person name="Sutton G."/>
            <person name="Nelson K.E."/>
        </authorList>
    </citation>
    <scope>NUCLEOTIDE SEQUENCE [LARGE SCALE GENOMIC DNA]</scope>
    <source>
        <strain evidence="2 3">F0067</strain>
    </source>
</reference>
<name>U2QGD5_9BACT</name>
<dbReference type="Pfam" id="PF12541">
    <property type="entry name" value="DUF3737"/>
    <property type="match status" value="1"/>
</dbReference>
<dbReference type="InterPro" id="IPR011050">
    <property type="entry name" value="Pectin_lyase_fold/virulence"/>
</dbReference>
<organism evidence="2 3">
    <name type="scientific">Segatella baroniae F0067</name>
    <dbReference type="NCBI Taxonomy" id="1115809"/>
    <lineage>
        <taxon>Bacteria</taxon>
        <taxon>Pseudomonadati</taxon>
        <taxon>Bacteroidota</taxon>
        <taxon>Bacteroidia</taxon>
        <taxon>Bacteroidales</taxon>
        <taxon>Prevotellaceae</taxon>
        <taxon>Segatella</taxon>
    </lineage>
</organism>
<gene>
    <name evidence="2" type="ORF">HMPREF9135_2168</name>
</gene>
<proteinExistence type="predicted"/>
<protein>
    <submittedName>
        <fullName evidence="2">PF12541 family protein</fullName>
    </submittedName>
</protein>
<dbReference type="InterPro" id="IPR022208">
    <property type="entry name" value="DUF3737"/>
</dbReference>
<comment type="caution">
    <text evidence="2">The sequence shown here is derived from an EMBL/GenBank/DDBJ whole genome shotgun (WGS) entry which is preliminary data.</text>
</comment>
<feature type="compositionally biased region" description="Polar residues" evidence="1">
    <location>
        <begin position="282"/>
        <end position="292"/>
    </location>
</feature>
<keyword evidence="3" id="KW-1185">Reference proteome</keyword>
<feature type="region of interest" description="Disordered" evidence="1">
    <location>
        <begin position="282"/>
        <end position="303"/>
    </location>
</feature>